<evidence type="ECO:0000313" key="2">
    <source>
        <dbReference type="EMBL" id="KAA6406587.1"/>
    </source>
</evidence>
<evidence type="ECO:0000256" key="1">
    <source>
        <dbReference type="SAM" id="MobiDB-lite"/>
    </source>
</evidence>
<accession>A0A5M8PBC9</accession>
<dbReference type="OrthoDB" id="10657389at2759"/>
<gene>
    <name evidence="2" type="ORF">FRX48_09642</name>
</gene>
<dbReference type="Proteomes" id="UP000324767">
    <property type="component" value="Unassembled WGS sequence"/>
</dbReference>
<feature type="region of interest" description="Disordered" evidence="1">
    <location>
        <begin position="46"/>
        <end position="73"/>
    </location>
</feature>
<organism evidence="2 3">
    <name type="scientific">Lasallia pustulata</name>
    <dbReference type="NCBI Taxonomy" id="136370"/>
    <lineage>
        <taxon>Eukaryota</taxon>
        <taxon>Fungi</taxon>
        <taxon>Dikarya</taxon>
        <taxon>Ascomycota</taxon>
        <taxon>Pezizomycotina</taxon>
        <taxon>Lecanoromycetes</taxon>
        <taxon>OSLEUM clade</taxon>
        <taxon>Umbilicariomycetidae</taxon>
        <taxon>Umbilicariales</taxon>
        <taxon>Umbilicariaceae</taxon>
        <taxon>Lasallia</taxon>
    </lineage>
</organism>
<dbReference type="EMBL" id="VXIT01000025">
    <property type="protein sequence ID" value="KAA6406587.1"/>
    <property type="molecule type" value="Genomic_DNA"/>
</dbReference>
<evidence type="ECO:0000313" key="3">
    <source>
        <dbReference type="Proteomes" id="UP000324767"/>
    </source>
</evidence>
<feature type="region of interest" description="Disordered" evidence="1">
    <location>
        <begin position="164"/>
        <end position="198"/>
    </location>
</feature>
<dbReference type="AlphaFoldDB" id="A0A5M8PBC9"/>
<comment type="caution">
    <text evidence="2">The sequence shown here is derived from an EMBL/GenBank/DDBJ whole genome shotgun (WGS) entry which is preliminary data.</text>
</comment>
<sequence>MGSGLPPRRAELTGITWCNGETARNIYLHYNLVAVITGYHKSQWHQPHARPSYVPPSAFSPNPPSGSRRRNTPRGIFLSTWNRSGVYNVTSNASYGLRDCRDRINRRVSKEDESGRVMLGGNFDIMRTACRHEHIDYIPRYQNMMTKEQVDTAIMPLLRAVDDPMTEDQSPTRQPRLQGQPGQQGPQGGQSYHWPEIL</sequence>
<reference evidence="2 3" key="1">
    <citation type="submission" date="2019-09" db="EMBL/GenBank/DDBJ databases">
        <title>The hologenome of the rock-dwelling lichen Lasallia pustulata.</title>
        <authorList>
            <person name="Greshake Tzovaras B."/>
            <person name="Segers F."/>
            <person name="Bicker A."/>
            <person name="Dal Grande F."/>
            <person name="Otte J."/>
            <person name="Hankeln T."/>
            <person name="Schmitt I."/>
            <person name="Ebersberger I."/>
        </authorList>
    </citation>
    <scope>NUCLEOTIDE SEQUENCE [LARGE SCALE GENOMIC DNA]</scope>
    <source>
        <strain evidence="2">A1-1</strain>
    </source>
</reference>
<protein>
    <submittedName>
        <fullName evidence="2">Uncharacterized protein</fullName>
    </submittedName>
</protein>
<feature type="compositionally biased region" description="Polar residues" evidence="1">
    <location>
        <begin position="167"/>
        <end position="177"/>
    </location>
</feature>
<name>A0A5M8PBC9_9LECA</name>
<proteinExistence type="predicted"/>